<protein>
    <submittedName>
        <fullName evidence="2">Glycosyl transferase, group 1</fullName>
    </submittedName>
</protein>
<gene>
    <name evidence="2" type="ordered locus">Cvib_0676</name>
</gene>
<dbReference type="KEGG" id="pvi:Cvib_0676"/>
<sequence>MKSPSVHILWKFNDGPWGGGNQFLKALRKELLEQGYYTETPEQADIILFNSHQHQKQLLQLKKRYPDKIFVHRVDGPLSHTRGKSGITTDRKIFYCNEIVADGTIFQSQWSREESYRCGIKEQPFEACIINAPDPGIFHPTRKYASHDRIRLIATSWSANPRKGFDVFHYLDHHLDFGRYSMMFVGNTEQAFKNIKTIAPQPSAQLADLLRSHDIFIAASKGEPCSNSFLEALHCGLPAVARNDASYPELLGDNGLLFEGTADVIDKINTLAENIDNYRNKIKVHNINEITEAYLTFFRQLKNCAIQKAFTPKRLSILKYYLIRVRLKTM</sequence>
<accession>A4SDY2</accession>
<dbReference type="HOGENOM" id="CLU_841623_0_0_10"/>
<evidence type="ECO:0000313" key="2">
    <source>
        <dbReference type="EMBL" id="ABP36691.1"/>
    </source>
</evidence>
<organism evidence="2">
    <name type="scientific">Chlorobium phaeovibrioides (strain DSM 265 / 1930)</name>
    <name type="common">Prosthecochloris vibrioformis (strain DSM 265)</name>
    <dbReference type="NCBI Taxonomy" id="290318"/>
    <lineage>
        <taxon>Bacteria</taxon>
        <taxon>Pseudomonadati</taxon>
        <taxon>Chlorobiota</taxon>
        <taxon>Chlorobiia</taxon>
        <taxon>Chlorobiales</taxon>
        <taxon>Chlorobiaceae</taxon>
        <taxon>Chlorobium/Pelodictyon group</taxon>
        <taxon>Chlorobium</taxon>
    </lineage>
</organism>
<dbReference type="GO" id="GO:0016757">
    <property type="term" value="F:glycosyltransferase activity"/>
    <property type="evidence" value="ECO:0007669"/>
    <property type="project" value="TreeGrafter"/>
</dbReference>
<name>A4SDY2_CHLPM</name>
<dbReference type="GO" id="GO:0009103">
    <property type="term" value="P:lipopolysaccharide biosynthetic process"/>
    <property type="evidence" value="ECO:0007669"/>
    <property type="project" value="TreeGrafter"/>
</dbReference>
<dbReference type="eggNOG" id="COG0438">
    <property type="taxonomic scope" value="Bacteria"/>
</dbReference>
<evidence type="ECO:0000256" key="1">
    <source>
        <dbReference type="ARBA" id="ARBA00022679"/>
    </source>
</evidence>
<dbReference type="EMBL" id="CP000607">
    <property type="protein sequence ID" value="ABP36691.1"/>
    <property type="molecule type" value="Genomic_DNA"/>
</dbReference>
<dbReference type="Pfam" id="PF13692">
    <property type="entry name" value="Glyco_trans_1_4"/>
    <property type="match status" value="1"/>
</dbReference>
<reference evidence="2" key="1">
    <citation type="submission" date="2007-03" db="EMBL/GenBank/DDBJ databases">
        <title>Complete sequence of Prosthecochloris vibrioformis DSM 265.</title>
        <authorList>
            <consortium name="US DOE Joint Genome Institute"/>
            <person name="Copeland A."/>
            <person name="Lucas S."/>
            <person name="Lapidus A."/>
            <person name="Barry K."/>
            <person name="Detter J.C."/>
            <person name="Glavina del Rio T."/>
            <person name="Hammon N."/>
            <person name="Israni S."/>
            <person name="Pitluck S."/>
            <person name="Schmutz J."/>
            <person name="Larimer F."/>
            <person name="Land M."/>
            <person name="Hauser L."/>
            <person name="Mikhailova N."/>
            <person name="Li T."/>
            <person name="Overmann J."/>
            <person name="Schuster S.C."/>
            <person name="Bryant D.A."/>
            <person name="Richardson P."/>
        </authorList>
    </citation>
    <scope>NUCLEOTIDE SEQUENCE [LARGE SCALE GENOMIC DNA]</scope>
    <source>
        <strain evidence="2">DSM 265</strain>
    </source>
</reference>
<dbReference type="STRING" id="290318.Cvib_0676"/>
<dbReference type="PANTHER" id="PTHR46401">
    <property type="entry name" value="GLYCOSYLTRANSFERASE WBBK-RELATED"/>
    <property type="match status" value="1"/>
</dbReference>
<dbReference type="OrthoDB" id="5509989at2"/>
<dbReference type="AlphaFoldDB" id="A4SDY2"/>
<dbReference type="Gene3D" id="3.40.50.2000">
    <property type="entry name" value="Glycogen Phosphorylase B"/>
    <property type="match status" value="1"/>
</dbReference>
<keyword evidence="1 2" id="KW-0808">Transferase</keyword>
<proteinExistence type="predicted"/>
<dbReference type="PANTHER" id="PTHR46401:SF2">
    <property type="entry name" value="GLYCOSYLTRANSFERASE WBBK-RELATED"/>
    <property type="match status" value="1"/>
</dbReference>
<dbReference type="SUPFAM" id="SSF53756">
    <property type="entry name" value="UDP-Glycosyltransferase/glycogen phosphorylase"/>
    <property type="match status" value="1"/>
</dbReference>